<comment type="subcellular location">
    <subcellularLocation>
        <location evidence="1">Membrane</location>
        <topology evidence="1">Multi-pass membrane protein</topology>
    </subcellularLocation>
</comment>
<feature type="transmembrane region" description="Helical" evidence="5">
    <location>
        <begin position="171"/>
        <end position="193"/>
    </location>
</feature>
<dbReference type="CDD" id="cd10428">
    <property type="entry name" value="LFG_like"/>
    <property type="match status" value="1"/>
</dbReference>
<reference evidence="6" key="1">
    <citation type="submission" date="2024-06" db="EMBL/GenBank/DDBJ databases">
        <authorList>
            <person name="Liu X."/>
            <person name="Lenzi L."/>
            <person name="Haldenby T S."/>
            <person name="Uol C."/>
        </authorList>
    </citation>
    <scope>NUCLEOTIDE SEQUENCE</scope>
</reference>
<evidence type="ECO:0000256" key="3">
    <source>
        <dbReference type="ARBA" id="ARBA00022989"/>
    </source>
</evidence>
<name>A0AAV2U129_CALDB</name>
<dbReference type="GO" id="GO:0005783">
    <property type="term" value="C:endoplasmic reticulum"/>
    <property type="evidence" value="ECO:0007669"/>
    <property type="project" value="TreeGrafter"/>
</dbReference>
<proteinExistence type="inferred from homology"/>
<evidence type="ECO:0000256" key="4">
    <source>
        <dbReference type="ARBA" id="ARBA00023136"/>
    </source>
</evidence>
<dbReference type="GO" id="GO:0005794">
    <property type="term" value="C:Golgi apparatus"/>
    <property type="evidence" value="ECO:0007669"/>
    <property type="project" value="TreeGrafter"/>
</dbReference>
<keyword evidence="3 5" id="KW-1133">Transmembrane helix</keyword>
<dbReference type="PANTHER" id="PTHR23291:SF127">
    <property type="entry name" value="PROTEIN LIFEGUARD 1-LIKE"/>
    <property type="match status" value="1"/>
</dbReference>
<gene>
    <name evidence="6" type="ORF">CDAUBV1_LOCUS17548</name>
</gene>
<dbReference type="PANTHER" id="PTHR23291">
    <property type="entry name" value="BAX INHIBITOR-RELATED"/>
    <property type="match status" value="1"/>
</dbReference>
<dbReference type="GO" id="GO:2001234">
    <property type="term" value="P:negative regulation of apoptotic signaling pathway"/>
    <property type="evidence" value="ECO:0007669"/>
    <property type="project" value="TreeGrafter"/>
</dbReference>
<dbReference type="EMBL" id="CAXLJL010001011">
    <property type="protein sequence ID" value="CAL5142303.1"/>
    <property type="molecule type" value="Genomic_DNA"/>
</dbReference>
<feature type="transmembrane region" description="Helical" evidence="5">
    <location>
        <begin position="110"/>
        <end position="130"/>
    </location>
</feature>
<evidence type="ECO:0008006" key="8">
    <source>
        <dbReference type="Google" id="ProtNLM"/>
    </source>
</evidence>
<dbReference type="Pfam" id="PF01027">
    <property type="entry name" value="Bax1-I"/>
    <property type="match status" value="1"/>
</dbReference>
<comment type="caution">
    <text evidence="6">The sequence shown here is derived from an EMBL/GenBank/DDBJ whole genome shotgun (WGS) entry which is preliminary data.</text>
</comment>
<accession>A0AAV2U129</accession>
<evidence type="ECO:0000256" key="2">
    <source>
        <dbReference type="ARBA" id="ARBA00022692"/>
    </source>
</evidence>
<keyword evidence="4 5" id="KW-0472">Membrane</keyword>
<evidence type="ECO:0000313" key="7">
    <source>
        <dbReference type="Proteomes" id="UP001497525"/>
    </source>
</evidence>
<feature type="transmembrane region" description="Helical" evidence="5">
    <location>
        <begin position="142"/>
        <end position="159"/>
    </location>
</feature>
<evidence type="ECO:0000256" key="5">
    <source>
        <dbReference type="RuleBase" id="RU004379"/>
    </source>
</evidence>
<evidence type="ECO:0000313" key="6">
    <source>
        <dbReference type="EMBL" id="CAL5142303.1"/>
    </source>
</evidence>
<feature type="transmembrane region" description="Helical" evidence="5">
    <location>
        <begin position="294"/>
        <end position="315"/>
    </location>
</feature>
<dbReference type="InterPro" id="IPR036259">
    <property type="entry name" value="MFS_trans_sf"/>
</dbReference>
<dbReference type="AlphaFoldDB" id="A0AAV2U129"/>
<feature type="transmembrane region" description="Helical" evidence="5">
    <location>
        <begin position="199"/>
        <end position="218"/>
    </location>
</feature>
<dbReference type="GO" id="GO:0016020">
    <property type="term" value="C:membrane"/>
    <property type="evidence" value="ECO:0007669"/>
    <property type="project" value="UniProtKB-SubCell"/>
</dbReference>
<organism evidence="6 7">
    <name type="scientific">Calicophoron daubneyi</name>
    <name type="common">Rumen fluke</name>
    <name type="synonym">Paramphistomum daubneyi</name>
    <dbReference type="NCBI Taxonomy" id="300641"/>
    <lineage>
        <taxon>Eukaryota</taxon>
        <taxon>Metazoa</taxon>
        <taxon>Spiralia</taxon>
        <taxon>Lophotrochozoa</taxon>
        <taxon>Platyhelminthes</taxon>
        <taxon>Trematoda</taxon>
        <taxon>Digenea</taxon>
        <taxon>Plagiorchiida</taxon>
        <taxon>Pronocephalata</taxon>
        <taxon>Paramphistomoidea</taxon>
        <taxon>Paramphistomidae</taxon>
        <taxon>Calicophoron</taxon>
    </lineage>
</organism>
<keyword evidence="2 5" id="KW-0812">Transmembrane</keyword>
<feature type="transmembrane region" description="Helical" evidence="5">
    <location>
        <begin position="230"/>
        <end position="251"/>
    </location>
</feature>
<protein>
    <recommendedName>
        <fullName evidence="8">Protein lifeguard 1</fullName>
    </recommendedName>
</protein>
<sequence>MLSGVRRIYESLPVQPVTYHRNITTTSMDARYVLADAFFNTGLFSARLRGPCATNLPRPSVCLLVTAACGSMPLHSIEPMSKEPSSTDEDEFLQSGFSDKSVRRGFIRKVFLLLAAQMVATVGIVCIFMFVTPLKIWIQENLWFYILSFAVFIVTYILFGCFSGCRRRYPLNILCLVFFTLILSCLAGCIAAFHDTEAVLIAFALTVVMCLALCLFAVQTRIDFTTCSGLLFVLCLAFFLTGLACLIVYVVSGPSRVLDAVFGGLVLLVLGLTLVISMQKIVGGKDVEMSPEEYVYGALELYVNIIFMFMILVGLTGRK</sequence>
<feature type="transmembrane region" description="Helical" evidence="5">
    <location>
        <begin position="257"/>
        <end position="282"/>
    </location>
</feature>
<dbReference type="InterPro" id="IPR006214">
    <property type="entry name" value="Bax_inhibitor_1-related"/>
</dbReference>
<dbReference type="SUPFAM" id="SSF103473">
    <property type="entry name" value="MFS general substrate transporter"/>
    <property type="match status" value="1"/>
</dbReference>
<comment type="similarity">
    <text evidence="5">Belongs to the BI1 family.</text>
</comment>
<evidence type="ECO:0000256" key="1">
    <source>
        <dbReference type="ARBA" id="ARBA00004141"/>
    </source>
</evidence>
<dbReference type="Proteomes" id="UP001497525">
    <property type="component" value="Unassembled WGS sequence"/>
</dbReference>